<gene>
    <name evidence="1" type="ORF">J4G78_15760</name>
</gene>
<accession>A0ABX7T679</accession>
<name>A0ABX7T679_9SPHN</name>
<dbReference type="EMBL" id="CP071794">
    <property type="protein sequence ID" value="QTD55632.1"/>
    <property type="molecule type" value="Genomic_DNA"/>
</dbReference>
<proteinExistence type="predicted"/>
<dbReference type="Proteomes" id="UP000663923">
    <property type="component" value="Chromosome"/>
</dbReference>
<reference evidence="1 2" key="1">
    <citation type="submission" date="2021-03" db="EMBL/GenBank/DDBJ databases">
        <title>Complete genome of Parasphingorhabdus_sp.JHSY0214.</title>
        <authorList>
            <person name="Yoo J.H."/>
            <person name="Bae J.W."/>
        </authorList>
    </citation>
    <scope>NUCLEOTIDE SEQUENCE [LARGE SCALE GENOMIC DNA]</scope>
    <source>
        <strain evidence="1 2">JHSY0214</strain>
    </source>
</reference>
<evidence type="ECO:0000313" key="2">
    <source>
        <dbReference type="Proteomes" id="UP000663923"/>
    </source>
</evidence>
<keyword evidence="2" id="KW-1185">Reference proteome</keyword>
<sequence length="582" mass="57242">MAAAYPYGSALAQTTSAPSGTVINSYARVVSISSTTVQLSSSTGFTANSRALIVQMKGASVTRTDSAAHGDITGYGSAGRFEYVKIISVSGNTVTLEAAPSVAFNTGGSLQMVSVPVFDGGSLNQNIIPQAWNGQTGGVIAFDVTGTLTLNANIDATGRGFLGGALAASTPFDSCASDQINYTGPVEAGTGNKGEGIVPNAAAHAARRGHNGNGGGGGNITDAGGGGGGNIGAGGLGGRELDVCEDDGAFGGLGGQTLDYSPNNRLFMGGGGGSGSEVSQAASGGNRSGGGLIFLRVGQLVGGGGQIIADGLSALQDNFNGSDGGGGGGAIAVSVISGLSGSPVFRVTGGEGGDEANDQFAHGTGGGGGGGAIRLFGATCAAITPVVNGGTAGTSVLGNDAGDPNWGAIDGGPGNCQGNFSALGQTSPVDPARLNVVKTSSVYTANGSSTGFSIPAEDMIYTIVVQNVGGGPAGEDSVFVIDQLPAQITFFNGDIDDGGPDNFPGSDPVAFVDNGSGLSFNYANDVAFSNQPSMPISFADCTYEPASGYDPAVTFICINPKGVFARPQPTAEFTIALRARIN</sequence>
<dbReference type="RefSeq" id="WP_207987468.1">
    <property type="nucleotide sequence ID" value="NZ_CP071794.1"/>
</dbReference>
<protein>
    <recommendedName>
        <fullName evidence="3">DUF11 domain-containing protein</fullName>
    </recommendedName>
</protein>
<evidence type="ECO:0000313" key="1">
    <source>
        <dbReference type="EMBL" id="QTD55632.1"/>
    </source>
</evidence>
<evidence type="ECO:0008006" key="3">
    <source>
        <dbReference type="Google" id="ProtNLM"/>
    </source>
</evidence>
<organism evidence="1 2">
    <name type="scientific">Parasphingorhabdus cellanae</name>
    <dbReference type="NCBI Taxonomy" id="2806553"/>
    <lineage>
        <taxon>Bacteria</taxon>
        <taxon>Pseudomonadati</taxon>
        <taxon>Pseudomonadota</taxon>
        <taxon>Alphaproteobacteria</taxon>
        <taxon>Sphingomonadales</taxon>
        <taxon>Sphingomonadaceae</taxon>
        <taxon>Parasphingorhabdus</taxon>
    </lineage>
</organism>